<name>A0A0G1HQR0_9BACT</name>
<dbReference type="AlphaFoldDB" id="A0A0G1HQR0"/>
<evidence type="ECO:0000313" key="2">
    <source>
        <dbReference type="Proteomes" id="UP000034172"/>
    </source>
</evidence>
<dbReference type="Proteomes" id="UP000034172">
    <property type="component" value="Unassembled WGS sequence"/>
</dbReference>
<evidence type="ECO:0008006" key="3">
    <source>
        <dbReference type="Google" id="ProtNLM"/>
    </source>
</evidence>
<proteinExistence type="predicted"/>
<evidence type="ECO:0000313" key="1">
    <source>
        <dbReference type="EMBL" id="KKT49501.1"/>
    </source>
</evidence>
<comment type="caution">
    <text evidence="1">The sequence shown here is derived from an EMBL/GenBank/DDBJ whole genome shotgun (WGS) entry which is preliminary data.</text>
</comment>
<organism evidence="1 2">
    <name type="scientific">Candidatus Collierbacteria bacterium GW2011_GWC2_44_18</name>
    <dbReference type="NCBI Taxonomy" id="1618392"/>
    <lineage>
        <taxon>Bacteria</taxon>
        <taxon>Candidatus Collieribacteriota</taxon>
    </lineage>
</organism>
<accession>A0A0G1HQR0</accession>
<gene>
    <name evidence="1" type="ORF">UW41_C0005G0004</name>
</gene>
<sequence length="263" mass="29801">MLLTKLPKSSVNRSKRFKSLLPLLLFILFLFLANSLFIINKTECQINWELCPPEIIQKLDKLIGSNVLFLNQKQLSRELVDLLSAEKVGIGFKMFNTLKVNLDGGNPPVLTMVFLVKDLPIISMDADPGSTESANWPKPSEELETYIQNASSSSFGIWDNGRMTPVATDESKVKYILSKKPDEETVRSLYRFIKIVNKYLNVKTILILGQRVFLSQTGQPDIIVTVPFDEGRVSEAIKSYSYLVTLKKDAKVVDLRFKNPIIR</sequence>
<protein>
    <recommendedName>
        <fullName evidence="3">POTRA domain-containing protein</fullName>
    </recommendedName>
</protein>
<reference evidence="1 2" key="1">
    <citation type="journal article" date="2015" name="Nature">
        <title>rRNA introns, odd ribosomes, and small enigmatic genomes across a large radiation of phyla.</title>
        <authorList>
            <person name="Brown C.T."/>
            <person name="Hug L.A."/>
            <person name="Thomas B.C."/>
            <person name="Sharon I."/>
            <person name="Castelle C.J."/>
            <person name="Singh A."/>
            <person name="Wilkins M.J."/>
            <person name="Williams K.H."/>
            <person name="Banfield J.F."/>
        </authorList>
    </citation>
    <scope>NUCLEOTIDE SEQUENCE [LARGE SCALE GENOMIC DNA]</scope>
</reference>
<dbReference type="EMBL" id="LCIE01000005">
    <property type="protein sequence ID" value="KKT49501.1"/>
    <property type="molecule type" value="Genomic_DNA"/>
</dbReference>
<dbReference type="STRING" id="1618392.UW41_C0005G0004"/>